<feature type="compositionally biased region" description="Acidic residues" evidence="1">
    <location>
        <begin position="45"/>
        <end position="59"/>
    </location>
</feature>
<feature type="compositionally biased region" description="Basic and acidic residues" evidence="1">
    <location>
        <begin position="67"/>
        <end position="85"/>
    </location>
</feature>
<organism evidence="4 5">
    <name type="scientific">Xylocopa violacea</name>
    <name type="common">Violet carpenter bee</name>
    <name type="synonym">Apis violacea</name>
    <dbReference type="NCBI Taxonomy" id="135666"/>
    <lineage>
        <taxon>Eukaryota</taxon>
        <taxon>Metazoa</taxon>
        <taxon>Ecdysozoa</taxon>
        <taxon>Arthropoda</taxon>
        <taxon>Hexapoda</taxon>
        <taxon>Insecta</taxon>
        <taxon>Pterygota</taxon>
        <taxon>Neoptera</taxon>
        <taxon>Endopterygota</taxon>
        <taxon>Hymenoptera</taxon>
        <taxon>Apocrita</taxon>
        <taxon>Aculeata</taxon>
        <taxon>Apoidea</taxon>
        <taxon>Anthophila</taxon>
        <taxon>Apidae</taxon>
        <taxon>Xylocopa</taxon>
        <taxon>Xylocopa</taxon>
    </lineage>
</organism>
<feature type="domain" description="PiggyBac transposable element-derived protein 4 C-terminal zinc-finger" evidence="2">
    <location>
        <begin position="508"/>
        <end position="553"/>
    </location>
</feature>
<dbReference type="Proteomes" id="UP001642520">
    <property type="component" value="Unassembled WGS sequence"/>
</dbReference>
<protein>
    <recommendedName>
        <fullName evidence="6">PiggyBac transposable element-derived protein domain-containing protein</fullName>
    </recommendedName>
</protein>
<reference evidence="4 5" key="1">
    <citation type="submission" date="2024-08" db="EMBL/GenBank/DDBJ databases">
        <authorList>
            <person name="Will J Nash"/>
            <person name="Angela Man"/>
            <person name="Seanna McTaggart"/>
            <person name="Kendall Baker"/>
            <person name="Tom Barker"/>
            <person name="Leah Catchpole"/>
            <person name="Alex Durrant"/>
            <person name="Karim Gharbi"/>
            <person name="Naomi Irish"/>
            <person name="Gemy Kaithakottil"/>
            <person name="Debby Ku"/>
            <person name="Aaliyah Providence"/>
            <person name="Felix Shaw"/>
            <person name="David Swarbreck"/>
            <person name="Chris Watkins"/>
            <person name="Ann M. McCartney"/>
            <person name="Giulio Formenti"/>
            <person name="Alice Mouton"/>
            <person name="Noel Vella"/>
            <person name="Bjorn M von Reumont"/>
            <person name="Adriana Vella"/>
            <person name="Wilfried Haerty"/>
        </authorList>
    </citation>
    <scope>NUCLEOTIDE SEQUENCE [LARGE SCALE GENOMIC DNA]</scope>
</reference>
<proteinExistence type="predicted"/>
<dbReference type="InterPro" id="IPR032718">
    <property type="entry name" value="PGBD4_Znf_C"/>
</dbReference>
<evidence type="ECO:0000313" key="4">
    <source>
        <dbReference type="EMBL" id="CAL7947104.1"/>
    </source>
</evidence>
<dbReference type="Pfam" id="PF13842">
    <property type="entry name" value="zf-Tnp_2"/>
    <property type="match status" value="1"/>
</dbReference>
<dbReference type="InterPro" id="IPR029526">
    <property type="entry name" value="PGBD"/>
</dbReference>
<dbReference type="Pfam" id="PF13843">
    <property type="entry name" value="DDE_Tnp_1_7"/>
    <property type="match status" value="1"/>
</dbReference>
<name>A0ABP1P1F7_XYLVO</name>
<keyword evidence="5" id="KW-1185">Reference proteome</keyword>
<comment type="caution">
    <text evidence="4">The sequence shown here is derived from an EMBL/GenBank/DDBJ whole genome shotgun (WGS) entry which is preliminary data.</text>
</comment>
<dbReference type="PANTHER" id="PTHR46599">
    <property type="entry name" value="PIGGYBAC TRANSPOSABLE ELEMENT-DERIVED PROTEIN 4"/>
    <property type="match status" value="1"/>
</dbReference>
<dbReference type="PANTHER" id="PTHR46599:SF3">
    <property type="entry name" value="PIGGYBAC TRANSPOSABLE ELEMENT-DERIVED PROTEIN 4"/>
    <property type="match status" value="1"/>
</dbReference>
<dbReference type="EMBL" id="CAXAJV020001296">
    <property type="protein sequence ID" value="CAL7947104.1"/>
    <property type="molecule type" value="Genomic_DNA"/>
</dbReference>
<evidence type="ECO:0000259" key="2">
    <source>
        <dbReference type="Pfam" id="PF13842"/>
    </source>
</evidence>
<gene>
    <name evidence="4" type="ORF">XYLVIOL_LOCUS8168</name>
</gene>
<evidence type="ECO:0000259" key="3">
    <source>
        <dbReference type="Pfam" id="PF13843"/>
    </source>
</evidence>
<evidence type="ECO:0000313" key="5">
    <source>
        <dbReference type="Proteomes" id="UP001642520"/>
    </source>
</evidence>
<evidence type="ECO:0000256" key="1">
    <source>
        <dbReference type="SAM" id="MobiDB-lite"/>
    </source>
</evidence>
<feature type="domain" description="PiggyBac transposable element-derived protein" evidence="3">
    <location>
        <begin position="106"/>
        <end position="459"/>
    </location>
</feature>
<feature type="region of interest" description="Disordered" evidence="1">
    <location>
        <begin position="1"/>
        <end position="20"/>
    </location>
</feature>
<sequence>MSTTYEPSTSANEPQTKRTKYLEEAMTYSDMEEDILNDLLYSDDSYSETEYESDEDTEVETGPVQSENEHTSNTPEEKKWIDDYPPRPEIPFTGSSELNDKPHDVTPFAFFDMFFTTPFLEFLVNETNAYAAYIFPMLCANRKKYKKWKDTNIEEMKIFLGLLFLMGIIRVNRINDYWRKHPLFNLPFSNFMCRDRFLILLVCIHFDRERVSTDILHKIRPVLIHFNNSMSQLYNPSKELIVDESMILCHGRLQFMRYLLNKTHKYGVKLYVLAESDDLVQKLHVCTGSVSNEVDGSNHLEKIMSKLLEELEGKGHSIYMSNYYTSVSLVEDLLKKKIYCTGTLRVRRKGNPSAVTNAILKRGQSIHKYTEDGICCCKWKDKRDVLYISSEYGGKVIECRNKPGECLQKPELIIWYNKFMKRIDRLDQILNYYSIAHKSLRWYKKLGIHIMHIMLHNAYIFYNRYNNVKMNLHDFQVDIIMGLLSHSQKLNLVRKVKVHLPETLPKGKNDKTMRKRCKNCMNSTKKRKDTVFHCPQCPGSPGLCLTPCFKMFHNYH</sequence>
<feature type="compositionally biased region" description="Polar residues" evidence="1">
    <location>
        <begin position="1"/>
        <end position="14"/>
    </location>
</feature>
<accession>A0ABP1P1F7</accession>
<feature type="region of interest" description="Disordered" evidence="1">
    <location>
        <begin position="41"/>
        <end position="85"/>
    </location>
</feature>
<evidence type="ECO:0008006" key="6">
    <source>
        <dbReference type="Google" id="ProtNLM"/>
    </source>
</evidence>